<evidence type="ECO:0000256" key="1">
    <source>
        <dbReference type="SAM" id="MobiDB-lite"/>
    </source>
</evidence>
<dbReference type="OrthoDB" id="2658589at2759"/>
<feature type="compositionally biased region" description="Low complexity" evidence="1">
    <location>
        <begin position="343"/>
        <end position="359"/>
    </location>
</feature>
<dbReference type="EMBL" id="KV426175">
    <property type="protein sequence ID" value="KZV85819.1"/>
    <property type="molecule type" value="Genomic_DNA"/>
</dbReference>
<dbReference type="InParanoid" id="A0A165ZV17"/>
<evidence type="ECO:0000313" key="2">
    <source>
        <dbReference type="EMBL" id="KZV85819.1"/>
    </source>
</evidence>
<keyword evidence="3" id="KW-1185">Reference proteome</keyword>
<sequence>MSFSDTSSVLDAETMYGLGPDLHSMIPDDVRVQSGDPAPAPFVQKTRYALVCAVPDSESHAVWVSINAPHPGFMPFPRVNGPVDCYCESRFDGLGHLGRYGAVPNVQPSLFYPDWLGQTTDDGYSRMFIPDLFSGEGPCPQKNVRGLLHQFDPNWIEYRDGAPRFSDDAQRIFRQDVVDTDDQLRDALGLAESAYPSLRPHIPNVAATIANLYSNWGAFVLKTLERRGHLMRRAIGGGEWATISHQFPGLHESLLESHYLFPPRGVWVRETNSRLLIIKELIRVGVPVYYRWEPSFLSLPAARSLAPPSGLWTPPSWVPRSIGTLSSPSSSVRSSAVGTSFLSATASTPSTPTRSAPQAPRAPLPPCSSCSQAHSRGVCAAPTAEPAADPSTSPAPALPSASQDAEEDEVHDSDDEAMAALDIEALRASGHDNNSANLSLPHNARASAPPRWFAVDTSRDQLSVAPEQPPREPRIDVEVAPNTPPSEQADLPVRRTLAERLLVDTPLPPRRIPTRGRPVPQLWICDRGRAMEVLAWEEEKGLTKTAMDIIYVAIARGLKFSTPVEVKEPQANRTRVNHDVRASWMLDNNATIRELARPHVIRAAIMAGGILARIAKHFLFFDEKGLPKQRVTFKVGPTRAVVDYGVPLLRRTVRSDDEVLHDDYLSANEIYVLLGAEVTRKGEDVIIRSFWPTERKMIAEGYDSVWSQVWEDWFSARLTRILLFQQPPLAGRYWGELRPVADHDA</sequence>
<organism evidence="2 3">
    <name type="scientific">Exidia glandulosa HHB12029</name>
    <dbReference type="NCBI Taxonomy" id="1314781"/>
    <lineage>
        <taxon>Eukaryota</taxon>
        <taxon>Fungi</taxon>
        <taxon>Dikarya</taxon>
        <taxon>Basidiomycota</taxon>
        <taxon>Agaricomycotina</taxon>
        <taxon>Agaricomycetes</taxon>
        <taxon>Auriculariales</taxon>
        <taxon>Exidiaceae</taxon>
        <taxon>Exidia</taxon>
    </lineage>
</organism>
<feature type="compositionally biased region" description="Low complexity" evidence="1">
    <location>
        <begin position="380"/>
        <end position="403"/>
    </location>
</feature>
<proteinExistence type="predicted"/>
<protein>
    <submittedName>
        <fullName evidence="2">Uncharacterized protein</fullName>
    </submittedName>
</protein>
<feature type="compositionally biased region" description="Acidic residues" evidence="1">
    <location>
        <begin position="404"/>
        <end position="414"/>
    </location>
</feature>
<gene>
    <name evidence="2" type="ORF">EXIGLDRAFT_775189</name>
</gene>
<reference evidence="2 3" key="1">
    <citation type="journal article" date="2016" name="Mol. Biol. Evol.">
        <title>Comparative Genomics of Early-Diverging Mushroom-Forming Fungi Provides Insights into the Origins of Lignocellulose Decay Capabilities.</title>
        <authorList>
            <person name="Nagy L.G."/>
            <person name="Riley R."/>
            <person name="Tritt A."/>
            <person name="Adam C."/>
            <person name="Daum C."/>
            <person name="Floudas D."/>
            <person name="Sun H."/>
            <person name="Yadav J.S."/>
            <person name="Pangilinan J."/>
            <person name="Larsson K.H."/>
            <person name="Matsuura K."/>
            <person name="Barry K."/>
            <person name="Labutti K."/>
            <person name="Kuo R."/>
            <person name="Ohm R.A."/>
            <person name="Bhattacharya S.S."/>
            <person name="Shirouzu T."/>
            <person name="Yoshinaga Y."/>
            <person name="Martin F.M."/>
            <person name="Grigoriev I.V."/>
            <person name="Hibbett D.S."/>
        </authorList>
    </citation>
    <scope>NUCLEOTIDE SEQUENCE [LARGE SCALE GENOMIC DNA]</scope>
    <source>
        <strain evidence="2 3">HHB12029</strain>
    </source>
</reference>
<dbReference type="AlphaFoldDB" id="A0A165ZV17"/>
<feature type="region of interest" description="Disordered" evidence="1">
    <location>
        <begin position="343"/>
        <end position="414"/>
    </location>
</feature>
<dbReference type="Proteomes" id="UP000077266">
    <property type="component" value="Unassembled WGS sequence"/>
</dbReference>
<accession>A0A165ZV17</accession>
<evidence type="ECO:0000313" key="3">
    <source>
        <dbReference type="Proteomes" id="UP000077266"/>
    </source>
</evidence>
<name>A0A165ZV17_EXIGL</name>
<feature type="region of interest" description="Disordered" evidence="1">
    <location>
        <begin position="458"/>
        <end position="489"/>
    </location>
</feature>